<sequence>MDVLKGKRILITGASSGVGLATVERMADEGAAMVLIARGAQALEEAAALARERGAVAHAIPTDVTDRAAVNDAVARADELLGGIDVLVSNAGAVAFGHFLEVEPDDFDRTVAVSFTGAANVIRATLPIMRDRGGTIVVVSSMMAQLPLPAFSAYTAAKHALRGLINTLIVEEREQRTGVRFAMVSPGPLDTPIYGRATSATGHQPAKLFDAYHPDEIAKAVVKAIGRPRHEHVVGGESKLMTGLYKVARPLGEIPLVLVDRWYRIGGEPAVSPGALWSENDHARLGDGHPGRRSGDVVALTRNLLTAANRARKLGTQLLRPVPER</sequence>
<dbReference type="GO" id="GO:0016491">
    <property type="term" value="F:oxidoreductase activity"/>
    <property type="evidence" value="ECO:0007669"/>
    <property type="project" value="UniProtKB-KW"/>
</dbReference>
<accession>A0A9X3N9H0</accession>
<name>A0A9X3N9H0_9ACTN</name>
<dbReference type="Proteomes" id="UP001147653">
    <property type="component" value="Unassembled WGS sequence"/>
</dbReference>
<dbReference type="InterPro" id="IPR057326">
    <property type="entry name" value="KR_dom"/>
</dbReference>
<dbReference type="PRINTS" id="PR00081">
    <property type="entry name" value="GDHRDH"/>
</dbReference>
<dbReference type="InterPro" id="IPR002347">
    <property type="entry name" value="SDR_fam"/>
</dbReference>
<reference evidence="5" key="1">
    <citation type="submission" date="2022-10" db="EMBL/GenBank/DDBJ databases">
        <title>The WGS of Solirubrobacter phytolaccae KCTC 29190.</title>
        <authorList>
            <person name="Jiang Z."/>
        </authorList>
    </citation>
    <scope>NUCLEOTIDE SEQUENCE</scope>
    <source>
        <strain evidence="5">KCTC 29190</strain>
    </source>
</reference>
<organism evidence="5 6">
    <name type="scientific">Solirubrobacter phytolaccae</name>
    <dbReference type="NCBI Taxonomy" id="1404360"/>
    <lineage>
        <taxon>Bacteria</taxon>
        <taxon>Bacillati</taxon>
        <taxon>Actinomycetota</taxon>
        <taxon>Thermoleophilia</taxon>
        <taxon>Solirubrobacterales</taxon>
        <taxon>Solirubrobacteraceae</taxon>
        <taxon>Solirubrobacter</taxon>
    </lineage>
</organism>
<evidence type="ECO:0000256" key="1">
    <source>
        <dbReference type="ARBA" id="ARBA00006484"/>
    </source>
</evidence>
<evidence type="ECO:0000313" key="5">
    <source>
        <dbReference type="EMBL" id="MDA0181934.1"/>
    </source>
</evidence>
<feature type="domain" description="Ketoreductase" evidence="4">
    <location>
        <begin position="7"/>
        <end position="182"/>
    </location>
</feature>
<comment type="caution">
    <text evidence="5">The sequence shown here is derived from an EMBL/GenBank/DDBJ whole genome shotgun (WGS) entry which is preliminary data.</text>
</comment>
<dbReference type="PANTHER" id="PTHR44196:SF1">
    <property type="entry name" value="DEHYDROGENASE_REDUCTASE SDR FAMILY MEMBER 7B"/>
    <property type="match status" value="1"/>
</dbReference>
<dbReference type="FunFam" id="3.40.50.720:FF:000084">
    <property type="entry name" value="Short-chain dehydrogenase reductase"/>
    <property type="match status" value="1"/>
</dbReference>
<dbReference type="SUPFAM" id="SSF51735">
    <property type="entry name" value="NAD(P)-binding Rossmann-fold domains"/>
    <property type="match status" value="1"/>
</dbReference>
<comment type="similarity">
    <text evidence="1 3">Belongs to the short-chain dehydrogenases/reductases (SDR) family.</text>
</comment>
<gene>
    <name evidence="5" type="ORF">OJ997_16645</name>
</gene>
<dbReference type="SMART" id="SM00822">
    <property type="entry name" value="PKS_KR"/>
    <property type="match status" value="1"/>
</dbReference>
<protein>
    <submittedName>
        <fullName evidence="5">SDR family NAD(P)-dependent oxidoreductase</fullName>
    </submittedName>
</protein>
<evidence type="ECO:0000256" key="3">
    <source>
        <dbReference type="RuleBase" id="RU000363"/>
    </source>
</evidence>
<dbReference type="PRINTS" id="PR00080">
    <property type="entry name" value="SDRFAMILY"/>
</dbReference>
<evidence type="ECO:0000313" key="6">
    <source>
        <dbReference type="Proteomes" id="UP001147653"/>
    </source>
</evidence>
<proteinExistence type="inferred from homology"/>
<dbReference type="Pfam" id="PF00106">
    <property type="entry name" value="adh_short"/>
    <property type="match status" value="1"/>
</dbReference>
<evidence type="ECO:0000259" key="4">
    <source>
        <dbReference type="SMART" id="SM00822"/>
    </source>
</evidence>
<dbReference type="EMBL" id="JAPDDP010000028">
    <property type="protein sequence ID" value="MDA0181934.1"/>
    <property type="molecule type" value="Genomic_DNA"/>
</dbReference>
<dbReference type="PANTHER" id="PTHR44196">
    <property type="entry name" value="DEHYDROGENASE/REDUCTASE SDR FAMILY MEMBER 7B"/>
    <property type="match status" value="1"/>
</dbReference>
<dbReference type="Gene3D" id="3.40.50.720">
    <property type="entry name" value="NAD(P)-binding Rossmann-like Domain"/>
    <property type="match status" value="1"/>
</dbReference>
<dbReference type="GO" id="GO:0016020">
    <property type="term" value="C:membrane"/>
    <property type="evidence" value="ECO:0007669"/>
    <property type="project" value="TreeGrafter"/>
</dbReference>
<keyword evidence="6" id="KW-1185">Reference proteome</keyword>
<dbReference type="RefSeq" id="WP_270026291.1">
    <property type="nucleotide sequence ID" value="NZ_JAPDDP010000028.1"/>
</dbReference>
<dbReference type="InterPro" id="IPR036291">
    <property type="entry name" value="NAD(P)-bd_dom_sf"/>
</dbReference>
<evidence type="ECO:0000256" key="2">
    <source>
        <dbReference type="ARBA" id="ARBA00023002"/>
    </source>
</evidence>
<dbReference type="AlphaFoldDB" id="A0A9X3N9H0"/>
<dbReference type="CDD" id="cd05233">
    <property type="entry name" value="SDR_c"/>
    <property type="match status" value="1"/>
</dbReference>
<keyword evidence="2" id="KW-0560">Oxidoreductase</keyword>